<feature type="domain" description="DUF2268" evidence="1">
    <location>
        <begin position="71"/>
        <end position="240"/>
    </location>
</feature>
<accession>A0ABQ5NME3</accession>
<gene>
    <name evidence="2" type="ORF">LYSBPC_26580</name>
</gene>
<evidence type="ECO:0000313" key="2">
    <source>
        <dbReference type="EMBL" id="GLC89531.1"/>
    </source>
</evidence>
<dbReference type="RefSeq" id="WP_264989337.1">
    <property type="nucleotide sequence ID" value="NZ_BRZA01000003.1"/>
</dbReference>
<sequence length="258" mass="29906">MSYIAVIPTNIWLNEFNSAKVEALNHLQHTLLGNRLLDIFPNGLPEEIILALQQQGLFQAQEELTIQNGYWQVVQREFEILQKRWAGPDIPIYLFPITQEQKVTNKNGVSYPNALFLFIGEIEEQELQALFAHEYNHVCRLSYLGKSLADMTLLDAVILEGLAEYAVEELYSKQWQAEWLNTYSSKEMLEMWQQYFYPQLEQQGIDHHVEFLYGGGKLPPWIGYCIGYQIVKTYVMHHNAHDVYQQSSAAILAGSDFR</sequence>
<evidence type="ECO:0000259" key="1">
    <source>
        <dbReference type="Pfam" id="PF10026"/>
    </source>
</evidence>
<reference evidence="2" key="1">
    <citation type="submission" date="2022-08" db="EMBL/GenBank/DDBJ databases">
        <title>Draft genome sequence of Lysinibacillus sp. strain KH24.</title>
        <authorList>
            <person name="Kanbe H."/>
            <person name="Itoh H."/>
        </authorList>
    </citation>
    <scope>NUCLEOTIDE SEQUENCE</scope>
    <source>
        <strain evidence="2">KH24</strain>
    </source>
</reference>
<evidence type="ECO:0000313" key="3">
    <source>
        <dbReference type="Proteomes" id="UP001065593"/>
    </source>
</evidence>
<name>A0ABQ5NME3_9BACI</name>
<organism evidence="2 3">
    <name type="scientific">Lysinibacillus piscis</name>
    <dbReference type="NCBI Taxonomy" id="2518931"/>
    <lineage>
        <taxon>Bacteria</taxon>
        <taxon>Bacillati</taxon>
        <taxon>Bacillota</taxon>
        <taxon>Bacilli</taxon>
        <taxon>Bacillales</taxon>
        <taxon>Bacillaceae</taxon>
        <taxon>Lysinibacillus</taxon>
    </lineage>
</organism>
<dbReference type="EMBL" id="BRZA01000003">
    <property type="protein sequence ID" value="GLC89531.1"/>
    <property type="molecule type" value="Genomic_DNA"/>
</dbReference>
<dbReference type="Pfam" id="PF10026">
    <property type="entry name" value="DUF2268"/>
    <property type="match status" value="1"/>
</dbReference>
<comment type="caution">
    <text evidence="2">The sequence shown here is derived from an EMBL/GenBank/DDBJ whole genome shotgun (WGS) entry which is preliminary data.</text>
</comment>
<dbReference type="InterPro" id="IPR018728">
    <property type="entry name" value="DUF2268"/>
</dbReference>
<proteinExistence type="predicted"/>
<dbReference type="Proteomes" id="UP001065593">
    <property type="component" value="Unassembled WGS sequence"/>
</dbReference>
<keyword evidence="3" id="KW-1185">Reference proteome</keyword>
<protein>
    <recommendedName>
        <fullName evidence="1">DUF2268 domain-containing protein</fullName>
    </recommendedName>
</protein>